<dbReference type="AlphaFoldDB" id="A0A1Y5S461"/>
<organism evidence="1 2">
    <name type="scientific">Pacificibacter marinus</name>
    <dbReference type="NCBI Taxonomy" id="658057"/>
    <lineage>
        <taxon>Bacteria</taxon>
        <taxon>Pseudomonadati</taxon>
        <taxon>Pseudomonadota</taxon>
        <taxon>Alphaproteobacteria</taxon>
        <taxon>Rhodobacterales</taxon>
        <taxon>Roseobacteraceae</taxon>
        <taxon>Pacificibacter</taxon>
    </lineage>
</organism>
<gene>
    <name evidence="1" type="ORF">PAM7971_01186</name>
</gene>
<protein>
    <submittedName>
        <fullName evidence="1">Uncharacterized protein</fullName>
    </submittedName>
</protein>
<dbReference type="RefSeq" id="WP_085848084.1">
    <property type="nucleotide sequence ID" value="NZ_FNZV01000008.1"/>
</dbReference>
<dbReference type="EMBL" id="FWFW01000003">
    <property type="protein sequence ID" value="SLN31265.1"/>
    <property type="molecule type" value="Genomic_DNA"/>
</dbReference>
<proteinExistence type="predicted"/>
<accession>A0A1Y5S461</accession>
<dbReference type="OrthoDB" id="7872232at2"/>
<name>A0A1Y5S461_9RHOB</name>
<evidence type="ECO:0000313" key="2">
    <source>
        <dbReference type="Proteomes" id="UP000193307"/>
    </source>
</evidence>
<dbReference type="Proteomes" id="UP000193307">
    <property type="component" value="Unassembled WGS sequence"/>
</dbReference>
<reference evidence="1 2" key="1">
    <citation type="submission" date="2017-03" db="EMBL/GenBank/DDBJ databases">
        <authorList>
            <person name="Afonso C.L."/>
            <person name="Miller P.J."/>
            <person name="Scott M.A."/>
            <person name="Spackman E."/>
            <person name="Goraichik I."/>
            <person name="Dimitrov K.M."/>
            <person name="Suarez D.L."/>
            <person name="Swayne D.E."/>
        </authorList>
    </citation>
    <scope>NUCLEOTIDE SEQUENCE [LARGE SCALE GENOMIC DNA]</scope>
    <source>
        <strain evidence="1 2">CECT 7971</strain>
    </source>
</reference>
<sequence>MIDFIAKARANRIAALTAYTNGSAMFFPEEQSLDRDDAEERSAPRAPKAMFVRSQSGQASAAISAPSIGTVAVDYAATALHDVFVLTEDLAVSKKRQLAA</sequence>
<keyword evidence="2" id="KW-1185">Reference proteome</keyword>
<evidence type="ECO:0000313" key="1">
    <source>
        <dbReference type="EMBL" id="SLN31265.1"/>
    </source>
</evidence>